<feature type="transmembrane region" description="Helical" evidence="9">
    <location>
        <begin position="638"/>
        <end position="663"/>
    </location>
</feature>
<feature type="transmembrane region" description="Helical" evidence="9">
    <location>
        <begin position="152"/>
        <end position="179"/>
    </location>
</feature>
<feature type="domain" description="G-protein coupled receptors family 1 profile" evidence="10">
    <location>
        <begin position="654"/>
        <end position="887"/>
    </location>
</feature>
<feature type="transmembrane region" description="Helical" evidence="9">
    <location>
        <begin position="1081"/>
        <end position="1108"/>
    </location>
</feature>
<feature type="transmembrane region" description="Helical" evidence="9">
    <location>
        <begin position="1158"/>
        <end position="1180"/>
    </location>
</feature>
<feature type="transmembrane region" description="Helical" evidence="9">
    <location>
        <begin position="834"/>
        <end position="855"/>
    </location>
</feature>
<dbReference type="PROSITE" id="PS50262">
    <property type="entry name" value="G_PROTEIN_RECEP_F1_2"/>
    <property type="match status" value="5"/>
</dbReference>
<evidence type="ECO:0000313" key="12">
    <source>
        <dbReference type="Proteomes" id="UP001159427"/>
    </source>
</evidence>
<protein>
    <recommendedName>
        <fullName evidence="10">G-protein coupled receptors family 1 profile domain-containing protein</fullName>
    </recommendedName>
</protein>
<dbReference type="SMART" id="SM01381">
    <property type="entry name" value="7TM_GPCR_Srsx"/>
    <property type="match status" value="1"/>
</dbReference>
<feature type="transmembrane region" description="Helical" evidence="9">
    <location>
        <begin position="789"/>
        <end position="807"/>
    </location>
</feature>
<evidence type="ECO:0000256" key="8">
    <source>
        <dbReference type="RuleBase" id="RU000688"/>
    </source>
</evidence>
<sequence length="1471" mass="163375">MVLLVGLTGNAFIITLVYKRKDFRKTINQLIANMAFSDFVFQLTFIPVELAKAAYGQWPIAEPAGSIVCKIQSFVIYASFYVSVQSLTWIALDRFIAVVFPMKVHLISSRFRVLAIASTWIVALLCGSVSSIDFKLVHKNGALDCTEKTTTVSQYAGAACSFASLISVTILYCTIAVTLRRKNKALPIAPVNGNVQRKRQAVKMSICVVAAFYLCFIPVIIIVLLSERVLGRSCLLLRVLRPLPLLMTNLSSTANPIICFVFVENYRRGLREFCGSFLIKCSKRRHHIDNGPKGITLQIYIICLFRTSAPVPFSLHLIVVYCMVLLVGLTGNALIITLVYKRKDLRKTINQLIANMAFSDFVFQLTFIPVELAKAAYGQWPIPELAGSIVCKMQSFVISTSVYVSVQSLTWIALDRFIAVVFPMKVHLISSRFRVLAIASSWIVAVLCGSVFSIDSKVVHKNGALECTVKTTTISQYAVAAGSFGSLISITVLYCTIAVTLRRKNEALPTAPVNGNVQRKRQAMKMSICVVAAFYLCFIPVIIVFLSGKALERSCLLLRVLRPLPGLMINLSSTANPLICFIFVENYRRGLREFWHAFCNEFIGTFQLRFKIHQHLGSQETELNIFDLSFLNPYVFKISLIVVYCMVLLVGLTGNALVITLVYKRKDLRKTINQLIANMAFSDFVFQLTSIPVELAKAAYGQWPIAEPAGSIVCKIQSFVVHVSVYVSVQSLTWIALDRFIAVVFPMKVHLISSRFRVLAIASTWIVALLCGSASSFDSKVVHKNAAGSFASLISITILYCTIAVTLRRKNKALPTSVVNGNVQRKRQAVKMSICVVAAFYLCFIPVIIIALLSGKVLKRSCLLLRVLWPFTGLTINLSSSANPIICFIFVENYRRGLREFCGSAWLRLLDTSINKPYVFKISLIVVYCMVLLVGLTGNALIITLVYKRKDLRKTINQLIANMAFSDFVFQLTFIPVELAKAGYGQWPIAEPAGSIVCKIQTFVVYASVCVSIQSLTWIALDRFIAVVFPMKVYLISSRFRVLAIASMWIVAVLCGSASSIDSKLVHKNGALDCTEKTTPISQYVGAACSFASLISITILYCTIAVTLRRKNKALPTSAVNGNVQRKRQAMKINVSSSEKDLDCGLLYEPYVFKVSLIVVYSMVLLVGLTGNALIITLVYKRKDLRKTINQLIANMALSDFVFQLTFIPVELAKAAYGQWPVAEPAGSIVCKIQRFVIYVSIYVSVQSLTWIALDRFIAVVFPMKVHLISSRFRVLAIASSWIVALLCGAASCIYSDVVHKNGALDCTEETNPISQYVGAACSFASLISITILYCTIAVTLRRKNKALPTSAVNGNIQRKRQAIKMSICVVAAFYLCFIPVIIIVLFSEKVLERSCLLFRVLRSLPDLMINLSSTANPIICFVFVENYRRGLREFCGSFLIKCSKRRQNIDYGPKGITLQSIRVLQNSNSN</sequence>
<keyword evidence="5 9" id="KW-0472">Membrane</keyword>
<comment type="caution">
    <text evidence="11">The sequence shown here is derived from an EMBL/GenBank/DDBJ whole genome shotgun (WGS) entry which is preliminary data.</text>
</comment>
<comment type="similarity">
    <text evidence="8">Belongs to the G-protein coupled receptor 1 family.</text>
</comment>
<feature type="transmembrane region" description="Helical" evidence="9">
    <location>
        <begin position="206"/>
        <end position="225"/>
    </location>
</feature>
<feature type="domain" description="G-protein coupled receptors family 1 profile" evidence="10">
    <location>
        <begin position="1171"/>
        <end position="1421"/>
    </location>
</feature>
<proteinExistence type="inferred from homology"/>
<organism evidence="11 12">
    <name type="scientific">Porites evermanni</name>
    <dbReference type="NCBI Taxonomy" id="104178"/>
    <lineage>
        <taxon>Eukaryota</taxon>
        <taxon>Metazoa</taxon>
        <taxon>Cnidaria</taxon>
        <taxon>Anthozoa</taxon>
        <taxon>Hexacorallia</taxon>
        <taxon>Scleractinia</taxon>
        <taxon>Fungiina</taxon>
        <taxon>Poritidae</taxon>
        <taxon>Porites</taxon>
    </lineage>
</organism>
<feature type="transmembrane region" description="Helical" evidence="9">
    <location>
        <begin position="318"/>
        <end position="340"/>
    </location>
</feature>
<dbReference type="PRINTS" id="PR00237">
    <property type="entry name" value="GPCRRHODOPSN"/>
</dbReference>
<dbReference type="PROSITE" id="PS00237">
    <property type="entry name" value="G_PROTEIN_RECEP_F1_1"/>
    <property type="match status" value="4"/>
</dbReference>
<evidence type="ECO:0000256" key="9">
    <source>
        <dbReference type="SAM" id="Phobius"/>
    </source>
</evidence>
<dbReference type="InterPro" id="IPR017452">
    <property type="entry name" value="GPCR_Rhodpsn_7TM"/>
</dbReference>
<keyword evidence="12" id="KW-1185">Reference proteome</keyword>
<keyword evidence="3 9" id="KW-1133">Transmembrane helix</keyword>
<dbReference type="Proteomes" id="UP001159427">
    <property type="component" value="Unassembled WGS sequence"/>
</dbReference>
<dbReference type="PANTHER" id="PTHR24243:SF208">
    <property type="entry name" value="PYROKININ-1 RECEPTOR"/>
    <property type="match status" value="1"/>
</dbReference>
<gene>
    <name evidence="11" type="ORF">PEVE_00023903</name>
</gene>
<dbReference type="PANTHER" id="PTHR24243">
    <property type="entry name" value="G-PROTEIN COUPLED RECEPTOR"/>
    <property type="match status" value="1"/>
</dbReference>
<feature type="transmembrane region" description="Helical" evidence="9">
    <location>
        <begin position="1275"/>
        <end position="1297"/>
    </location>
</feature>
<feature type="transmembrane region" description="Helical" evidence="9">
    <location>
        <begin position="435"/>
        <end position="454"/>
    </location>
</feature>
<dbReference type="EMBL" id="CALNXI010003183">
    <property type="protein sequence ID" value="CAH3192449.1"/>
    <property type="molecule type" value="Genomic_DNA"/>
</dbReference>
<evidence type="ECO:0000256" key="7">
    <source>
        <dbReference type="ARBA" id="ARBA00023224"/>
    </source>
</evidence>
<evidence type="ECO:0000313" key="11">
    <source>
        <dbReference type="EMBL" id="CAH3192449.1"/>
    </source>
</evidence>
<feature type="transmembrane region" description="Helical" evidence="9">
    <location>
        <begin position="918"/>
        <end position="947"/>
    </location>
</feature>
<comment type="subcellular location">
    <subcellularLocation>
        <location evidence="1">Membrane</location>
        <topology evidence="1">Multi-pass membrane protein</topology>
    </subcellularLocation>
</comment>
<feature type="transmembrane region" description="Helical" evidence="9">
    <location>
        <begin position="867"/>
        <end position="891"/>
    </location>
</feature>
<feature type="transmembrane region" description="Helical" evidence="9">
    <location>
        <begin position="1317"/>
        <end position="1341"/>
    </location>
</feature>
<keyword evidence="4 8" id="KW-0297">G-protein coupled receptor</keyword>
<feature type="domain" description="G-protein coupled receptors family 1 profile" evidence="10">
    <location>
        <begin position="9"/>
        <end position="259"/>
    </location>
</feature>
<evidence type="ECO:0000256" key="6">
    <source>
        <dbReference type="ARBA" id="ARBA00023170"/>
    </source>
</evidence>
<reference evidence="11 12" key="1">
    <citation type="submission" date="2022-05" db="EMBL/GenBank/DDBJ databases">
        <authorList>
            <consortium name="Genoscope - CEA"/>
            <person name="William W."/>
        </authorList>
    </citation>
    <scope>NUCLEOTIDE SEQUENCE [LARGE SCALE GENOMIC DNA]</scope>
</reference>
<feature type="transmembrane region" description="Helical" evidence="9">
    <location>
        <begin position="1408"/>
        <end position="1425"/>
    </location>
</feature>
<evidence type="ECO:0000256" key="4">
    <source>
        <dbReference type="ARBA" id="ARBA00023040"/>
    </source>
</evidence>
<dbReference type="CDD" id="cd00637">
    <property type="entry name" value="7tm_classA_rhodopsin-like"/>
    <property type="match status" value="5"/>
</dbReference>
<feature type="transmembrane region" description="Helical" evidence="9">
    <location>
        <begin position="1000"/>
        <end position="1020"/>
    </location>
</feature>
<keyword evidence="2 8" id="KW-0812">Transmembrane</keyword>
<feature type="domain" description="G-protein coupled receptors family 1 profile" evidence="10">
    <location>
        <begin position="331"/>
        <end position="580"/>
    </location>
</feature>
<feature type="transmembrane region" description="Helical" evidence="9">
    <location>
        <begin position="528"/>
        <end position="548"/>
    </location>
</feature>
<evidence type="ECO:0000256" key="3">
    <source>
        <dbReference type="ARBA" id="ARBA00022989"/>
    </source>
</evidence>
<dbReference type="Pfam" id="PF00001">
    <property type="entry name" value="7tm_1"/>
    <property type="match status" value="6"/>
</dbReference>
<feature type="transmembrane region" description="Helical" evidence="9">
    <location>
        <begin position="758"/>
        <end position="777"/>
    </location>
</feature>
<feature type="transmembrane region" description="Helical" evidence="9">
    <location>
        <begin position="1368"/>
        <end position="1388"/>
    </location>
</feature>
<feature type="transmembrane region" description="Helical" evidence="9">
    <location>
        <begin position="1040"/>
        <end position="1061"/>
    </location>
</feature>
<feature type="transmembrane region" description="Helical" evidence="9">
    <location>
        <begin position="30"/>
        <end position="51"/>
    </location>
</feature>
<name>A0ABN8SR51_9CNID</name>
<feature type="transmembrane region" description="Helical" evidence="9">
    <location>
        <begin position="113"/>
        <end position="132"/>
    </location>
</feature>
<feature type="domain" description="G-protein coupled receptors family 1 profile" evidence="10">
    <location>
        <begin position="938"/>
        <end position="1133"/>
    </location>
</feature>
<dbReference type="Gene3D" id="1.20.1070.10">
    <property type="entry name" value="Rhodopsin 7-helix transmembrane proteins"/>
    <property type="match status" value="6"/>
</dbReference>
<dbReference type="SUPFAM" id="SSF81321">
    <property type="entry name" value="Family A G protein-coupled receptor-like"/>
    <property type="match status" value="5"/>
</dbReference>
<feature type="transmembrane region" description="Helical" evidence="9">
    <location>
        <begin position="71"/>
        <end position="92"/>
    </location>
</feature>
<accession>A0ABN8SR51</accession>
<feature type="transmembrane region" description="Helical" evidence="9">
    <location>
        <begin position="1236"/>
        <end position="1254"/>
    </location>
</feature>
<evidence type="ECO:0000256" key="2">
    <source>
        <dbReference type="ARBA" id="ARBA00022692"/>
    </source>
</evidence>
<feature type="transmembrane region" description="Helical" evidence="9">
    <location>
        <begin position="474"/>
        <end position="495"/>
    </location>
</feature>
<keyword evidence="6 8" id="KW-0675">Receptor</keyword>
<keyword evidence="7 8" id="KW-0807">Transducer</keyword>
<evidence type="ECO:0000259" key="10">
    <source>
        <dbReference type="PROSITE" id="PS50262"/>
    </source>
</evidence>
<evidence type="ECO:0000256" key="5">
    <source>
        <dbReference type="ARBA" id="ARBA00023136"/>
    </source>
</evidence>
<evidence type="ECO:0000256" key="1">
    <source>
        <dbReference type="ARBA" id="ARBA00004141"/>
    </source>
</evidence>
<dbReference type="InterPro" id="IPR000276">
    <property type="entry name" value="GPCR_Rhodpsn"/>
</dbReference>